<accession>A0ABS3C893</accession>
<organism evidence="1 2">
    <name type="scientific">Algoriphagus oliviformis</name>
    <dbReference type="NCBI Taxonomy" id="2811231"/>
    <lineage>
        <taxon>Bacteria</taxon>
        <taxon>Pseudomonadati</taxon>
        <taxon>Bacteroidota</taxon>
        <taxon>Cytophagia</taxon>
        <taxon>Cytophagales</taxon>
        <taxon>Cyclobacteriaceae</taxon>
        <taxon>Algoriphagus</taxon>
    </lineage>
</organism>
<name>A0ABS3C893_9BACT</name>
<keyword evidence="2" id="KW-1185">Reference proteome</keyword>
<dbReference type="Pfam" id="PF08780">
    <property type="entry name" value="NTase_sub_bind"/>
    <property type="match status" value="1"/>
</dbReference>
<dbReference type="Proteomes" id="UP000664317">
    <property type="component" value="Unassembled WGS sequence"/>
</dbReference>
<proteinExistence type="predicted"/>
<dbReference type="RefSeq" id="WP_206579169.1">
    <property type="nucleotide sequence ID" value="NZ_JAFKCT010000007.1"/>
</dbReference>
<dbReference type="Gene3D" id="1.20.120.330">
    <property type="entry name" value="Nucleotidyltransferases domain 2"/>
    <property type="match status" value="1"/>
</dbReference>
<sequence>MKTTSPSREHLLAQFSDAIEDLNAYASRNKNSLTEKQSLELIASFEASHEMALRVINSYLATMGKGPFSGSRDATVEAFHAELIDDGKGWLDMVIDRIQYSPVYDLENRQQFISHILDRYVGLLGRFEDRMKKKMEE</sequence>
<dbReference type="InterPro" id="IPR010235">
    <property type="entry name" value="HepT"/>
</dbReference>
<protein>
    <submittedName>
        <fullName evidence="1">Nucleotidyltransferase substrate binding protein</fullName>
    </submittedName>
</protein>
<evidence type="ECO:0000313" key="2">
    <source>
        <dbReference type="Proteomes" id="UP000664317"/>
    </source>
</evidence>
<dbReference type="EMBL" id="JAFKCT010000007">
    <property type="protein sequence ID" value="MBN7812386.1"/>
    <property type="molecule type" value="Genomic_DNA"/>
</dbReference>
<dbReference type="SUPFAM" id="SSF81593">
    <property type="entry name" value="Nucleotidyltransferase substrate binding subunit/domain"/>
    <property type="match status" value="1"/>
</dbReference>
<gene>
    <name evidence="1" type="ORF">J0A68_15645</name>
</gene>
<reference evidence="1 2" key="1">
    <citation type="submission" date="2021-03" db="EMBL/GenBank/DDBJ databases">
        <title>novel species isolated from a fishpond in China.</title>
        <authorList>
            <person name="Lu H."/>
            <person name="Cai Z."/>
        </authorList>
    </citation>
    <scope>NUCLEOTIDE SEQUENCE [LARGE SCALE GENOMIC DNA]</scope>
    <source>
        <strain evidence="1 2">H41</strain>
    </source>
</reference>
<evidence type="ECO:0000313" key="1">
    <source>
        <dbReference type="EMBL" id="MBN7812386.1"/>
    </source>
</evidence>
<comment type="caution">
    <text evidence="1">The sequence shown here is derived from an EMBL/GenBank/DDBJ whole genome shotgun (WGS) entry which is preliminary data.</text>
</comment>